<reference evidence="1 2" key="1">
    <citation type="submission" date="2015-03" db="EMBL/GenBank/DDBJ databases">
        <authorList>
            <consortium name="Pathogen Informatics"/>
        </authorList>
    </citation>
    <scope>NUCLEOTIDE SEQUENCE [LARGE SCALE GENOMIC DNA]</scope>
    <source>
        <strain evidence="1 2">3476</strain>
    </source>
</reference>
<gene>
    <name evidence="1" type="ORF">ERS008202_01273</name>
</gene>
<evidence type="ECO:0000313" key="1">
    <source>
        <dbReference type="EMBL" id="CNT87454.1"/>
    </source>
</evidence>
<dbReference type="EMBL" id="CQPC01000012">
    <property type="protein sequence ID" value="CNT87454.1"/>
    <property type="molecule type" value="Genomic_DNA"/>
</dbReference>
<dbReference type="AlphaFoldDB" id="A0A655BZ24"/>
<name>A0A655BZ24_SALET</name>
<evidence type="ECO:0000313" key="2">
    <source>
        <dbReference type="Proteomes" id="UP000039541"/>
    </source>
</evidence>
<dbReference type="Proteomes" id="UP000039541">
    <property type="component" value="Unassembled WGS sequence"/>
</dbReference>
<accession>A0A655BZ24</accession>
<sequence>MFKLVNDLPRLIHSHTAQPPVRMPLRSLKAGNHRLPVYIEFQTLRAVNNILQHQIVNGGIGMFVFSTNVKQIAAGNSVWALIKNV</sequence>
<protein>
    <submittedName>
        <fullName evidence="1">Uncharacterized protein</fullName>
    </submittedName>
</protein>
<proteinExistence type="predicted"/>
<organism evidence="1 2">
    <name type="scientific">Salmonella enterica subsp. enterica serovar Bovismorbificans</name>
    <dbReference type="NCBI Taxonomy" id="58097"/>
    <lineage>
        <taxon>Bacteria</taxon>
        <taxon>Pseudomonadati</taxon>
        <taxon>Pseudomonadota</taxon>
        <taxon>Gammaproteobacteria</taxon>
        <taxon>Enterobacterales</taxon>
        <taxon>Enterobacteriaceae</taxon>
        <taxon>Salmonella</taxon>
    </lineage>
</organism>